<gene>
    <name evidence="4" type="ORF">DVW87_06985</name>
</gene>
<dbReference type="Gene3D" id="2.40.160.180">
    <property type="entry name" value="Carbohydrate-selective porin OprB"/>
    <property type="match status" value="1"/>
</dbReference>
<sequence>MPTIARGVSMMIVAAMAMASIALDAQDAAPVQTIPPVATAAAEPGAEQGDASPAQSPSGDRTAAQQRSPLATQAAPPVQPSRPVLQGTVGQTVPAAHIFGDWNGLLPKLQEKGITPLAMYYGQGAANLNEGTSKKVRWAGEFALGATVNLQKLTGSIPGTFRVLFTKRHGQLIGTENGLGVLQSNQDVFGFGNIWRLTQGWYQIAGKTLDLKIGRMSPGEDFDAGRCDFQNLAFCGALIGHLQPDVFQNYPVSQWGVRVKAKPSKDVYVAVGTYNLTDDNRNPHEFDFGFGNSTGVSTMAEIGYTPKLNGVLPGVYKIGMLYSTVNGSDLLLNTQGQRRAAAGGAPLVRHDRVGFWADMRQQILMPNADGSHGLAVTARFAYAPQHVTNLESKAGVMLNYTGVIPGRPDDDLGIGFGRARLNKYLTRSQELANRASAGSVPVRSSEYEIELYYGLQPIPGLVVKPNFQFIVHPAGDPKRKAIGILGLTLVSYL</sequence>
<evidence type="ECO:0000256" key="1">
    <source>
        <dbReference type="ARBA" id="ARBA00008769"/>
    </source>
</evidence>
<dbReference type="EMBL" id="QQNB01000001">
    <property type="protein sequence ID" value="RDE07358.1"/>
    <property type="molecule type" value="Genomic_DNA"/>
</dbReference>
<organism evidence="4 5">
    <name type="scientific">Sphingomonas aracearum</name>
    <dbReference type="NCBI Taxonomy" id="2283317"/>
    <lineage>
        <taxon>Bacteria</taxon>
        <taxon>Pseudomonadati</taxon>
        <taxon>Pseudomonadota</taxon>
        <taxon>Alphaproteobacteria</taxon>
        <taxon>Sphingomonadales</taxon>
        <taxon>Sphingomonadaceae</taxon>
        <taxon>Sphingomonas</taxon>
    </lineage>
</organism>
<dbReference type="PANTHER" id="PTHR37944">
    <property type="entry name" value="PORIN B"/>
    <property type="match status" value="1"/>
</dbReference>
<proteinExistence type="inferred from homology"/>
<feature type="chain" id="PRO_5016479855" evidence="2">
    <location>
        <begin position="26"/>
        <end position="493"/>
    </location>
</feature>
<protein>
    <submittedName>
        <fullName evidence="4">Uncharacterized protein</fullName>
    </submittedName>
</protein>
<dbReference type="PANTHER" id="PTHR37944:SF1">
    <property type="entry name" value="PORIN B"/>
    <property type="match status" value="1"/>
</dbReference>
<dbReference type="GO" id="GO:0008643">
    <property type="term" value="P:carbohydrate transport"/>
    <property type="evidence" value="ECO:0007669"/>
    <property type="project" value="InterPro"/>
</dbReference>
<dbReference type="OrthoDB" id="177316at2"/>
<feature type="region of interest" description="Disordered" evidence="3">
    <location>
        <begin position="39"/>
        <end position="85"/>
    </location>
</feature>
<evidence type="ECO:0000313" key="5">
    <source>
        <dbReference type="Proteomes" id="UP000253918"/>
    </source>
</evidence>
<feature type="compositionally biased region" description="Polar residues" evidence="3">
    <location>
        <begin position="53"/>
        <end position="71"/>
    </location>
</feature>
<dbReference type="Proteomes" id="UP000253918">
    <property type="component" value="Unassembled WGS sequence"/>
</dbReference>
<dbReference type="InterPro" id="IPR007049">
    <property type="entry name" value="Carb-sel_porin_OprB"/>
</dbReference>
<name>A0A369VYH1_9SPHN</name>
<dbReference type="Pfam" id="PF04966">
    <property type="entry name" value="OprB"/>
    <property type="match status" value="1"/>
</dbReference>
<reference evidence="4 5" key="1">
    <citation type="submission" date="2018-07" db="EMBL/GenBank/DDBJ databases">
        <title>a novel species of Sphingomonas isolated from the rhizosphere soil of Araceae plant.</title>
        <authorList>
            <person name="Zhiyong W."/>
            <person name="Qinglan Z."/>
            <person name="Zhiwei F."/>
            <person name="Ding X."/>
            <person name="Gejiao W."/>
            <person name="Shixue Z."/>
        </authorList>
    </citation>
    <scope>NUCLEOTIDE SEQUENCE [LARGE SCALE GENOMIC DNA]</scope>
    <source>
        <strain evidence="4 5">WZY 27</strain>
    </source>
</reference>
<evidence type="ECO:0000313" key="4">
    <source>
        <dbReference type="EMBL" id="RDE07358.1"/>
    </source>
</evidence>
<dbReference type="GO" id="GO:0015288">
    <property type="term" value="F:porin activity"/>
    <property type="evidence" value="ECO:0007669"/>
    <property type="project" value="InterPro"/>
</dbReference>
<keyword evidence="2" id="KW-0732">Signal</keyword>
<dbReference type="InterPro" id="IPR038673">
    <property type="entry name" value="OprB_sf"/>
</dbReference>
<dbReference type="AlphaFoldDB" id="A0A369VYH1"/>
<evidence type="ECO:0000256" key="3">
    <source>
        <dbReference type="SAM" id="MobiDB-lite"/>
    </source>
</evidence>
<feature type="signal peptide" evidence="2">
    <location>
        <begin position="1"/>
        <end position="25"/>
    </location>
</feature>
<accession>A0A369VYH1</accession>
<dbReference type="GO" id="GO:0016020">
    <property type="term" value="C:membrane"/>
    <property type="evidence" value="ECO:0007669"/>
    <property type="project" value="InterPro"/>
</dbReference>
<keyword evidence="5" id="KW-1185">Reference proteome</keyword>
<dbReference type="InterPro" id="IPR052932">
    <property type="entry name" value="OprB_Porin"/>
</dbReference>
<evidence type="ECO:0000256" key="2">
    <source>
        <dbReference type="RuleBase" id="RU363072"/>
    </source>
</evidence>
<comment type="similarity">
    <text evidence="1 2">Belongs to the OprB family.</text>
</comment>
<comment type="caution">
    <text evidence="4">The sequence shown here is derived from an EMBL/GenBank/DDBJ whole genome shotgun (WGS) entry which is preliminary data.</text>
</comment>